<keyword evidence="1" id="KW-0732">Signal</keyword>
<dbReference type="EMBL" id="JBHSXS010000042">
    <property type="protein sequence ID" value="MFC6885797.1"/>
    <property type="molecule type" value="Genomic_DNA"/>
</dbReference>
<evidence type="ECO:0000313" key="3">
    <source>
        <dbReference type="Proteomes" id="UP001596380"/>
    </source>
</evidence>
<protein>
    <submittedName>
        <fullName evidence="2">Uncharacterized protein</fullName>
    </submittedName>
</protein>
<accession>A0ABW2CVE2</accession>
<dbReference type="PROSITE" id="PS51257">
    <property type="entry name" value="PROKAR_LIPOPROTEIN"/>
    <property type="match status" value="1"/>
</dbReference>
<organism evidence="2 3">
    <name type="scientific">Actinomadura yumaensis</name>
    <dbReference type="NCBI Taxonomy" id="111807"/>
    <lineage>
        <taxon>Bacteria</taxon>
        <taxon>Bacillati</taxon>
        <taxon>Actinomycetota</taxon>
        <taxon>Actinomycetes</taxon>
        <taxon>Streptosporangiales</taxon>
        <taxon>Thermomonosporaceae</taxon>
        <taxon>Actinomadura</taxon>
    </lineage>
</organism>
<gene>
    <name evidence="2" type="ORF">ACFQKB_38970</name>
</gene>
<feature type="chain" id="PRO_5045496868" evidence="1">
    <location>
        <begin position="23"/>
        <end position="143"/>
    </location>
</feature>
<keyword evidence="3" id="KW-1185">Reference proteome</keyword>
<proteinExistence type="predicted"/>
<feature type="signal peptide" evidence="1">
    <location>
        <begin position="1"/>
        <end position="22"/>
    </location>
</feature>
<sequence>MRLRARSTLPPAAAVAAALVLAGCGGGGEAAPAKGGAATSLAPMPAVQAAQVKPLVGRWVAAAKDYFEFTADGKGVWKKGRQTLWSGQAIPDGKDRFRFSWQGGDPKTASYWGVTVTDNGAKLLFAGTNQPYTKVRTKPKGKG</sequence>
<evidence type="ECO:0000313" key="2">
    <source>
        <dbReference type="EMBL" id="MFC6885797.1"/>
    </source>
</evidence>
<comment type="caution">
    <text evidence="2">The sequence shown here is derived from an EMBL/GenBank/DDBJ whole genome shotgun (WGS) entry which is preliminary data.</text>
</comment>
<name>A0ABW2CVE2_9ACTN</name>
<evidence type="ECO:0000256" key="1">
    <source>
        <dbReference type="SAM" id="SignalP"/>
    </source>
</evidence>
<reference evidence="3" key="1">
    <citation type="journal article" date="2019" name="Int. J. Syst. Evol. Microbiol.">
        <title>The Global Catalogue of Microorganisms (GCM) 10K type strain sequencing project: providing services to taxonomists for standard genome sequencing and annotation.</title>
        <authorList>
            <consortium name="The Broad Institute Genomics Platform"/>
            <consortium name="The Broad Institute Genome Sequencing Center for Infectious Disease"/>
            <person name="Wu L."/>
            <person name="Ma J."/>
        </authorList>
    </citation>
    <scope>NUCLEOTIDE SEQUENCE [LARGE SCALE GENOMIC DNA]</scope>
    <source>
        <strain evidence="3">JCM 3369</strain>
    </source>
</reference>
<dbReference type="Proteomes" id="UP001596380">
    <property type="component" value="Unassembled WGS sequence"/>
</dbReference>
<dbReference type="RefSeq" id="WP_309240130.1">
    <property type="nucleotide sequence ID" value="NZ_JBHSXE010000001.1"/>
</dbReference>